<evidence type="ECO:0000256" key="1">
    <source>
        <dbReference type="ARBA" id="ARBA00005817"/>
    </source>
</evidence>
<reference evidence="8" key="2">
    <citation type="journal article" date="2021" name="PeerJ">
        <title>Extensive microbial diversity within the chicken gut microbiome revealed by metagenomics and culture.</title>
        <authorList>
            <person name="Gilroy R."/>
            <person name="Ravi A."/>
            <person name="Getino M."/>
            <person name="Pursley I."/>
            <person name="Horton D.L."/>
            <person name="Alikhan N.F."/>
            <person name="Baker D."/>
            <person name="Gharbi K."/>
            <person name="Hall N."/>
            <person name="Watson M."/>
            <person name="Adriaenssens E.M."/>
            <person name="Foster-Nyarko E."/>
            <person name="Jarju S."/>
            <person name="Secka A."/>
            <person name="Antonio M."/>
            <person name="Oren A."/>
            <person name="Chaudhuri R.R."/>
            <person name="La Ragione R."/>
            <person name="Hildebrand F."/>
            <person name="Pallen M.J."/>
        </authorList>
    </citation>
    <scope>NUCLEOTIDE SEQUENCE</scope>
    <source>
        <strain evidence="8">CHK191-8634</strain>
    </source>
</reference>
<dbReference type="InterPro" id="IPR014730">
    <property type="entry name" value="ETF_a/b_N"/>
</dbReference>
<evidence type="ECO:0000256" key="4">
    <source>
        <dbReference type="ARBA" id="ARBA00023004"/>
    </source>
</evidence>
<comment type="caution">
    <text evidence="8">The sequence shown here is derived from an EMBL/GenBank/DDBJ whole genome shotgun (WGS) entry which is preliminary data.</text>
</comment>
<feature type="binding site" evidence="6">
    <location>
        <begin position="303"/>
        <end position="304"/>
    </location>
    <ligand>
        <name>FAD</name>
        <dbReference type="ChEBI" id="CHEBI:57692"/>
    </ligand>
</feature>
<dbReference type="Pfam" id="PF01012">
    <property type="entry name" value="ETF"/>
    <property type="match status" value="1"/>
</dbReference>
<dbReference type="GO" id="GO:0051536">
    <property type="term" value="F:iron-sulfur cluster binding"/>
    <property type="evidence" value="ECO:0007669"/>
    <property type="project" value="UniProtKB-KW"/>
</dbReference>
<dbReference type="InterPro" id="IPR017900">
    <property type="entry name" value="4Fe4S_Fe_S_CS"/>
</dbReference>
<dbReference type="PANTHER" id="PTHR43153:SF1">
    <property type="entry name" value="ELECTRON TRANSFER FLAVOPROTEIN SUBUNIT ALPHA, MITOCHONDRIAL"/>
    <property type="match status" value="1"/>
</dbReference>
<evidence type="ECO:0000256" key="2">
    <source>
        <dbReference type="ARBA" id="ARBA00022630"/>
    </source>
</evidence>
<protein>
    <submittedName>
        <fullName evidence="8">Electron transfer flavoprotein subunit alpha</fullName>
    </submittedName>
</protein>
<organism evidence="8 9">
    <name type="scientific">Candidatus Ventrousia excrementavium</name>
    <dbReference type="NCBI Taxonomy" id="2840961"/>
    <lineage>
        <taxon>Bacteria</taxon>
        <taxon>Bacillati</taxon>
        <taxon>Bacillota</taxon>
        <taxon>Clostridia</taxon>
        <taxon>Eubacteriales</taxon>
        <taxon>Clostridiaceae</taxon>
        <taxon>Clostridiaceae incertae sedis</taxon>
        <taxon>Candidatus Ventrousia</taxon>
    </lineage>
</organism>
<dbReference type="SUPFAM" id="SSF52402">
    <property type="entry name" value="Adenine nucleotide alpha hydrolases-like"/>
    <property type="match status" value="1"/>
</dbReference>
<name>A0A9D1LMB6_9CLOT</name>
<dbReference type="PANTHER" id="PTHR43153">
    <property type="entry name" value="ELECTRON TRANSFER FLAVOPROTEIN ALPHA"/>
    <property type="match status" value="1"/>
</dbReference>
<dbReference type="PROSITE" id="PS00198">
    <property type="entry name" value="4FE4S_FER_1"/>
    <property type="match status" value="1"/>
</dbReference>
<feature type="binding site" evidence="6">
    <location>
        <position position="278"/>
    </location>
    <ligand>
        <name>FAD</name>
        <dbReference type="ChEBI" id="CHEBI:57692"/>
    </ligand>
</feature>
<evidence type="ECO:0000313" key="8">
    <source>
        <dbReference type="EMBL" id="HIU44489.1"/>
    </source>
</evidence>
<dbReference type="InterPro" id="IPR014729">
    <property type="entry name" value="Rossmann-like_a/b/a_fold"/>
</dbReference>
<keyword evidence="3" id="KW-0479">Metal-binding</keyword>
<gene>
    <name evidence="8" type="ORF">IAB67_09355</name>
</gene>
<evidence type="ECO:0000313" key="9">
    <source>
        <dbReference type="Proteomes" id="UP000824073"/>
    </source>
</evidence>
<reference evidence="8" key="1">
    <citation type="submission" date="2020-10" db="EMBL/GenBank/DDBJ databases">
        <authorList>
            <person name="Gilroy R."/>
        </authorList>
    </citation>
    <scope>NUCLEOTIDE SEQUENCE</scope>
    <source>
        <strain evidence="8">CHK191-8634</strain>
    </source>
</reference>
<dbReference type="AlphaFoldDB" id="A0A9D1LMB6"/>
<evidence type="ECO:0000256" key="3">
    <source>
        <dbReference type="ARBA" id="ARBA00022723"/>
    </source>
</evidence>
<dbReference type="GO" id="GO:0046872">
    <property type="term" value="F:metal ion binding"/>
    <property type="evidence" value="ECO:0007669"/>
    <property type="project" value="UniProtKB-KW"/>
</dbReference>
<dbReference type="InterPro" id="IPR001308">
    <property type="entry name" value="ETF_a/FixB"/>
</dbReference>
<comment type="similarity">
    <text evidence="1">Belongs to the ETF alpha-subunit/FixB family.</text>
</comment>
<keyword evidence="5" id="KW-0411">Iron-sulfur</keyword>
<dbReference type="EMBL" id="DVMR01000069">
    <property type="protein sequence ID" value="HIU44489.1"/>
    <property type="molecule type" value="Genomic_DNA"/>
</dbReference>
<dbReference type="InterPro" id="IPR014731">
    <property type="entry name" value="ETF_asu_C"/>
</dbReference>
<dbReference type="Gene3D" id="3.30.70.20">
    <property type="match status" value="2"/>
</dbReference>
<dbReference type="Pfam" id="PF12838">
    <property type="entry name" value="Fer4_7"/>
    <property type="match status" value="1"/>
</dbReference>
<keyword evidence="6" id="KW-0274">FAD</keyword>
<dbReference type="PIRSF" id="PIRSF000089">
    <property type="entry name" value="Electra_flavoP_a"/>
    <property type="match status" value="1"/>
</dbReference>
<sequence length="386" mass="40169">MALLLDTARCVGCGLCVRACAYGALEKTGNGIAIDHEKCVLCASCVQSCPKNALSIERNGSAKADEAAGVWVFAERADALLPVALELTGRARQLADKRGAYVTALLPCGTREDADALIAAGADRIISCPSTYLQTRLDAPYTDWIAGLAKEQKPEILLFGATGFGRSLAPRVAARLGAGLTADCTGLDIDPETGLLLQTRPAFGGNLMATIMSPHHRPQMATVRPGVMPAPVPDASRRGIVEQSPGPDSAGLVELLERQAKKAQSGIAQADIIISAGRGIGPRKNLSLVQQLADRLGAQVGVTRPLVDMGWMGREHQIGQTGTAVAPRLLIAFGVSGAIQHLAGMGGAQTVVAVNTDPDAAIFSAADYRVVADAEEVLQALLQKLG</sequence>
<dbReference type="SMART" id="SM00893">
    <property type="entry name" value="ETF"/>
    <property type="match status" value="1"/>
</dbReference>
<feature type="binding site" evidence="6">
    <location>
        <begin position="317"/>
        <end position="321"/>
    </location>
    <ligand>
        <name>FAD</name>
        <dbReference type="ChEBI" id="CHEBI:57692"/>
    </ligand>
</feature>
<feature type="binding site" evidence="6">
    <location>
        <position position="355"/>
    </location>
    <ligand>
        <name>FAD</name>
        <dbReference type="ChEBI" id="CHEBI:57692"/>
    </ligand>
</feature>
<proteinExistence type="inferred from homology"/>
<dbReference type="Proteomes" id="UP000824073">
    <property type="component" value="Unassembled WGS sequence"/>
</dbReference>
<keyword evidence="2" id="KW-0285">Flavoprotein</keyword>
<feature type="binding site" evidence="6">
    <location>
        <begin position="334"/>
        <end position="341"/>
    </location>
    <ligand>
        <name>FAD</name>
        <dbReference type="ChEBI" id="CHEBI:57692"/>
    </ligand>
</feature>
<dbReference type="Pfam" id="PF00766">
    <property type="entry name" value="ETF_alpha"/>
    <property type="match status" value="1"/>
</dbReference>
<dbReference type="InterPro" id="IPR029035">
    <property type="entry name" value="DHS-like_NAD/FAD-binding_dom"/>
</dbReference>
<dbReference type="Gene3D" id="3.40.50.1220">
    <property type="entry name" value="TPP-binding domain"/>
    <property type="match status" value="1"/>
</dbReference>
<evidence type="ECO:0000256" key="5">
    <source>
        <dbReference type="ARBA" id="ARBA00023014"/>
    </source>
</evidence>
<evidence type="ECO:0000259" key="7">
    <source>
        <dbReference type="PROSITE" id="PS51379"/>
    </source>
</evidence>
<dbReference type="SUPFAM" id="SSF54862">
    <property type="entry name" value="4Fe-4S ferredoxins"/>
    <property type="match status" value="1"/>
</dbReference>
<dbReference type="Gene3D" id="3.40.50.620">
    <property type="entry name" value="HUPs"/>
    <property type="match status" value="1"/>
</dbReference>
<accession>A0A9D1LMB6</accession>
<evidence type="ECO:0000256" key="6">
    <source>
        <dbReference type="PIRSR" id="PIRSR000089-1"/>
    </source>
</evidence>
<dbReference type="CDD" id="cd01715">
    <property type="entry name" value="ETF_alpha"/>
    <property type="match status" value="1"/>
</dbReference>
<feature type="domain" description="4Fe-4S ferredoxin-type" evidence="7">
    <location>
        <begin position="30"/>
        <end position="59"/>
    </location>
</feature>
<keyword evidence="4" id="KW-0408">Iron</keyword>
<dbReference type="GO" id="GO:0009055">
    <property type="term" value="F:electron transfer activity"/>
    <property type="evidence" value="ECO:0007669"/>
    <property type="project" value="InterPro"/>
</dbReference>
<dbReference type="InterPro" id="IPR033947">
    <property type="entry name" value="ETF_alpha_N"/>
</dbReference>
<dbReference type="PROSITE" id="PS51379">
    <property type="entry name" value="4FE4S_FER_2"/>
    <property type="match status" value="2"/>
</dbReference>
<dbReference type="SUPFAM" id="SSF52467">
    <property type="entry name" value="DHS-like NAD/FAD-binding domain"/>
    <property type="match status" value="1"/>
</dbReference>
<dbReference type="InterPro" id="IPR017896">
    <property type="entry name" value="4Fe4S_Fe-S-bd"/>
</dbReference>
<dbReference type="GO" id="GO:0033539">
    <property type="term" value="P:fatty acid beta-oxidation using acyl-CoA dehydrogenase"/>
    <property type="evidence" value="ECO:0007669"/>
    <property type="project" value="TreeGrafter"/>
</dbReference>
<dbReference type="GO" id="GO:0050660">
    <property type="term" value="F:flavin adenine dinucleotide binding"/>
    <property type="evidence" value="ECO:0007669"/>
    <property type="project" value="InterPro"/>
</dbReference>
<comment type="cofactor">
    <cofactor evidence="6">
        <name>FAD</name>
        <dbReference type="ChEBI" id="CHEBI:57692"/>
    </cofactor>
    <text evidence="6">Binds 1 FAD per dimer.</text>
</comment>
<feature type="domain" description="4Fe-4S ferredoxin-type" evidence="7">
    <location>
        <begin position="1"/>
        <end position="26"/>
    </location>
</feature>